<accession>A0ACC0CSA5</accession>
<keyword evidence="2" id="KW-1185">Reference proteome</keyword>
<gene>
    <name evidence="1" type="ORF">F4821DRAFT_245415</name>
</gene>
<comment type="caution">
    <text evidence="1">The sequence shown here is derived from an EMBL/GenBank/DDBJ whole genome shotgun (WGS) entry which is preliminary data.</text>
</comment>
<proteinExistence type="predicted"/>
<dbReference type="EMBL" id="MU394356">
    <property type="protein sequence ID" value="KAI6083213.1"/>
    <property type="molecule type" value="Genomic_DNA"/>
</dbReference>
<organism evidence="1 2">
    <name type="scientific">Hypoxylon rubiginosum</name>
    <dbReference type="NCBI Taxonomy" id="110542"/>
    <lineage>
        <taxon>Eukaryota</taxon>
        <taxon>Fungi</taxon>
        <taxon>Dikarya</taxon>
        <taxon>Ascomycota</taxon>
        <taxon>Pezizomycotina</taxon>
        <taxon>Sordariomycetes</taxon>
        <taxon>Xylariomycetidae</taxon>
        <taxon>Xylariales</taxon>
        <taxon>Hypoxylaceae</taxon>
        <taxon>Hypoxylon</taxon>
    </lineage>
</organism>
<evidence type="ECO:0000313" key="1">
    <source>
        <dbReference type="EMBL" id="KAI6083213.1"/>
    </source>
</evidence>
<reference evidence="1 2" key="1">
    <citation type="journal article" date="2022" name="New Phytol.">
        <title>Ecological generalism drives hyperdiversity of secondary metabolite gene clusters in xylarialean endophytes.</title>
        <authorList>
            <person name="Franco M.E.E."/>
            <person name="Wisecaver J.H."/>
            <person name="Arnold A.E."/>
            <person name="Ju Y.M."/>
            <person name="Slot J.C."/>
            <person name="Ahrendt S."/>
            <person name="Moore L.P."/>
            <person name="Eastman K.E."/>
            <person name="Scott K."/>
            <person name="Konkel Z."/>
            <person name="Mondo S.J."/>
            <person name="Kuo A."/>
            <person name="Hayes R.D."/>
            <person name="Haridas S."/>
            <person name="Andreopoulos B."/>
            <person name="Riley R."/>
            <person name="LaButti K."/>
            <person name="Pangilinan J."/>
            <person name="Lipzen A."/>
            <person name="Amirebrahimi M."/>
            <person name="Yan J."/>
            <person name="Adam C."/>
            <person name="Keymanesh K."/>
            <person name="Ng V."/>
            <person name="Louie K."/>
            <person name="Northen T."/>
            <person name="Drula E."/>
            <person name="Henrissat B."/>
            <person name="Hsieh H.M."/>
            <person name="Youens-Clark K."/>
            <person name="Lutzoni F."/>
            <person name="Miadlikowska J."/>
            <person name="Eastwood D.C."/>
            <person name="Hamelin R.C."/>
            <person name="Grigoriev I.V."/>
            <person name="U'Ren J.M."/>
        </authorList>
    </citation>
    <scope>NUCLEOTIDE SEQUENCE [LARGE SCALE GENOMIC DNA]</scope>
    <source>
        <strain evidence="1 2">ER1909</strain>
    </source>
</reference>
<sequence>MAPTASDSALLDTMRPLTTKEIAEKARNFQWNPNIPLKAWLRTTGTLSQEGQSYLQDGNWGQAYLLYMRYMILVMEYLPSHPEFKTPEGKRSVTSLNSSLPNIATHLENIKPIIQRERDEWMEEVKETIRKEQRQKHLADDAKSKSPSKYDQRASRDPALSSGRLLDAGDNQGLAVELAQKEIRRRDATRKATRKAGVGHDEEQSRRIAGFWNSWSDDLAAKQAEDEEVFRRQMKSTRSKLDVDDDDDEDDLNGLREYTRSHSRPSQAPSSRASSYKYPTIAKSEPIQYEALKPYSRTTPTPPTQLPLRPPKVGVPYQHEASSSPTPEPRHPAKEQMHPDRSLPTPLEPPKDLPPLPPKVHEEPPAPPKRLTFKPAAYLENGDPIRSIFLSQDLRQRFLNVASENTRRGLEMCGILCGTAVNNALFVTCLLIPEQKCTSDTCETENENSMLEYCMTEDLLMLGWIHTHPTQTCFMSSRDLHTQSGYQVMLPESIAIVCAPTSEPSYGIFRLTHPPGLNHILECRQESTFHAHKIDNLYTGAERPNGHVYEVDDLQFYIHDLRPGARTKTAQHIGI</sequence>
<protein>
    <submittedName>
        <fullName evidence="1">Uncharacterized protein</fullName>
    </submittedName>
</protein>
<evidence type="ECO:0000313" key="2">
    <source>
        <dbReference type="Proteomes" id="UP001497680"/>
    </source>
</evidence>
<dbReference type="Proteomes" id="UP001497680">
    <property type="component" value="Unassembled WGS sequence"/>
</dbReference>
<name>A0ACC0CSA5_9PEZI</name>